<proteinExistence type="predicted"/>
<dbReference type="Proteomes" id="UP000800036">
    <property type="component" value="Unassembled WGS sequence"/>
</dbReference>
<evidence type="ECO:0000313" key="1">
    <source>
        <dbReference type="EMBL" id="KAF1976478.1"/>
    </source>
</evidence>
<keyword evidence="2" id="KW-1185">Reference proteome</keyword>
<dbReference type="OrthoDB" id="3744671at2759"/>
<name>A0A6A5VIJ4_9PLEO</name>
<evidence type="ECO:0000313" key="2">
    <source>
        <dbReference type="Proteomes" id="UP000800036"/>
    </source>
</evidence>
<gene>
    <name evidence="1" type="ORF">BU23DRAFT_565651</name>
</gene>
<sequence>MLADAIWGNNAYAANNGILQGKTLANGAVLTDGRNQYTLLYAAARLFSIYAADPNTWQTNAASLGFSRFGYQNDAVYGAGFTVSDMIGNDFLLVTLSFITRFDFRPYFAAHGVFYTSLANAQVTANAPSGGHKALGSPHAVLGNQYPKTNLSIVAAGIPRAYVSRNVSFDIGNAATAWPGADNDNNERPEDLVGWHSKSCPGVMVGA</sequence>
<protein>
    <submittedName>
        <fullName evidence="1">Uncharacterized protein</fullName>
    </submittedName>
</protein>
<accession>A0A6A5VIJ4</accession>
<dbReference type="EMBL" id="ML976666">
    <property type="protein sequence ID" value="KAF1976478.1"/>
    <property type="molecule type" value="Genomic_DNA"/>
</dbReference>
<organism evidence="1 2">
    <name type="scientific">Bimuria novae-zelandiae CBS 107.79</name>
    <dbReference type="NCBI Taxonomy" id="1447943"/>
    <lineage>
        <taxon>Eukaryota</taxon>
        <taxon>Fungi</taxon>
        <taxon>Dikarya</taxon>
        <taxon>Ascomycota</taxon>
        <taxon>Pezizomycotina</taxon>
        <taxon>Dothideomycetes</taxon>
        <taxon>Pleosporomycetidae</taxon>
        <taxon>Pleosporales</taxon>
        <taxon>Massarineae</taxon>
        <taxon>Didymosphaeriaceae</taxon>
        <taxon>Bimuria</taxon>
    </lineage>
</organism>
<dbReference type="AlphaFoldDB" id="A0A6A5VIJ4"/>
<reference evidence="1" key="1">
    <citation type="journal article" date="2020" name="Stud. Mycol.">
        <title>101 Dothideomycetes genomes: a test case for predicting lifestyles and emergence of pathogens.</title>
        <authorList>
            <person name="Haridas S."/>
            <person name="Albert R."/>
            <person name="Binder M."/>
            <person name="Bloem J."/>
            <person name="Labutti K."/>
            <person name="Salamov A."/>
            <person name="Andreopoulos B."/>
            <person name="Baker S."/>
            <person name="Barry K."/>
            <person name="Bills G."/>
            <person name="Bluhm B."/>
            <person name="Cannon C."/>
            <person name="Castanera R."/>
            <person name="Culley D."/>
            <person name="Daum C."/>
            <person name="Ezra D."/>
            <person name="Gonzalez J."/>
            <person name="Henrissat B."/>
            <person name="Kuo A."/>
            <person name="Liang C."/>
            <person name="Lipzen A."/>
            <person name="Lutzoni F."/>
            <person name="Magnuson J."/>
            <person name="Mondo S."/>
            <person name="Nolan M."/>
            <person name="Ohm R."/>
            <person name="Pangilinan J."/>
            <person name="Park H.-J."/>
            <person name="Ramirez L."/>
            <person name="Alfaro M."/>
            <person name="Sun H."/>
            <person name="Tritt A."/>
            <person name="Yoshinaga Y."/>
            <person name="Zwiers L.-H."/>
            <person name="Turgeon B."/>
            <person name="Goodwin S."/>
            <person name="Spatafora J."/>
            <person name="Crous P."/>
            <person name="Grigoriev I."/>
        </authorList>
    </citation>
    <scope>NUCLEOTIDE SEQUENCE</scope>
    <source>
        <strain evidence="1">CBS 107.79</strain>
    </source>
</reference>